<dbReference type="InterPro" id="IPR037004">
    <property type="entry name" value="Exonuc_VII_ssu_sf"/>
</dbReference>
<keyword evidence="3" id="KW-0540">Nuclease</keyword>
<comment type="similarity">
    <text evidence="1">Belongs to the XseB family.</text>
</comment>
<evidence type="ECO:0000256" key="2">
    <source>
        <dbReference type="ARBA" id="ARBA00022490"/>
    </source>
</evidence>
<dbReference type="Gene3D" id="1.10.287.1040">
    <property type="entry name" value="Exonuclease VII, small subunit"/>
    <property type="match status" value="1"/>
</dbReference>
<evidence type="ECO:0000256" key="1">
    <source>
        <dbReference type="ARBA" id="ARBA00009998"/>
    </source>
</evidence>
<keyword evidence="2" id="KW-0963">Cytoplasm</keyword>
<proteinExistence type="inferred from homology"/>
<feature type="coiled-coil region" evidence="7">
    <location>
        <begin position="4"/>
        <end position="59"/>
    </location>
</feature>
<dbReference type="SUPFAM" id="SSF116842">
    <property type="entry name" value="XseB-like"/>
    <property type="match status" value="1"/>
</dbReference>
<keyword evidence="5" id="KW-0269">Exonuclease</keyword>
<protein>
    <recommendedName>
        <fullName evidence="6">Exodeoxyribonuclease VII small subunit</fullName>
        <ecNumber evidence="6">3.1.11.6</ecNumber>
    </recommendedName>
</protein>
<dbReference type="EC" id="3.1.11.6" evidence="6"/>
<organism evidence="8 9">
    <name type="scientific">Bacteroides sedimenti</name>
    <dbReference type="NCBI Taxonomy" id="2136147"/>
    <lineage>
        <taxon>Bacteria</taxon>
        <taxon>Pseudomonadati</taxon>
        <taxon>Bacteroidota</taxon>
        <taxon>Bacteroidia</taxon>
        <taxon>Bacteroidales</taxon>
        <taxon>Bacteroidaceae</taxon>
        <taxon>Bacteroides</taxon>
    </lineage>
</organism>
<gene>
    <name evidence="8" type="ORF">BSYN_19260</name>
</gene>
<evidence type="ECO:0000256" key="4">
    <source>
        <dbReference type="ARBA" id="ARBA00022801"/>
    </source>
</evidence>
<evidence type="ECO:0000313" key="9">
    <source>
        <dbReference type="Proteomes" id="UP001496674"/>
    </source>
</evidence>
<dbReference type="Pfam" id="PF02609">
    <property type="entry name" value="Exonuc_VII_S"/>
    <property type="match status" value="1"/>
</dbReference>
<dbReference type="InterPro" id="IPR003761">
    <property type="entry name" value="Exonuc_VII_S"/>
</dbReference>
<keyword evidence="4" id="KW-0378">Hydrolase</keyword>
<evidence type="ECO:0000256" key="6">
    <source>
        <dbReference type="NCBIfam" id="TIGR01280"/>
    </source>
</evidence>
<dbReference type="Proteomes" id="UP001496674">
    <property type="component" value="Chromosome"/>
</dbReference>
<accession>A0ABN6ZDC0</accession>
<dbReference type="NCBIfam" id="TIGR01280">
    <property type="entry name" value="xseB"/>
    <property type="match status" value="1"/>
</dbReference>
<keyword evidence="9" id="KW-1185">Reference proteome</keyword>
<sequence length="76" mass="8957">MKLNNQIETDMAEKKQSYAEAMKKLEDIVSAVEKDELDIDRLSEKLKEAQKLVSFCKDKLYKTDQEIKRIMEEESD</sequence>
<keyword evidence="7" id="KW-0175">Coiled coil</keyword>
<evidence type="ECO:0000256" key="5">
    <source>
        <dbReference type="ARBA" id="ARBA00022839"/>
    </source>
</evidence>
<reference evidence="8 9" key="1">
    <citation type="submission" date="2023-04" db="EMBL/GenBank/DDBJ databases">
        <title>Draft genome sequence of acteroides sedimenti strain YN3PY1.</title>
        <authorList>
            <person name="Yoshida N."/>
        </authorList>
    </citation>
    <scope>NUCLEOTIDE SEQUENCE [LARGE SCALE GENOMIC DNA]</scope>
    <source>
        <strain evidence="8 9">YN3PY1</strain>
    </source>
</reference>
<dbReference type="EMBL" id="AP028055">
    <property type="protein sequence ID" value="BEG99661.1"/>
    <property type="molecule type" value="Genomic_DNA"/>
</dbReference>
<name>A0ABN6ZDC0_9BACE</name>
<evidence type="ECO:0000256" key="7">
    <source>
        <dbReference type="SAM" id="Coils"/>
    </source>
</evidence>
<evidence type="ECO:0000313" key="8">
    <source>
        <dbReference type="EMBL" id="BEG99661.1"/>
    </source>
</evidence>
<evidence type="ECO:0000256" key="3">
    <source>
        <dbReference type="ARBA" id="ARBA00022722"/>
    </source>
</evidence>